<gene>
    <name evidence="2" type="ORF">TQ94_16390</name>
</gene>
<evidence type="ECO:0000313" key="3">
    <source>
        <dbReference type="Proteomes" id="UP000036243"/>
    </source>
</evidence>
<keyword evidence="1" id="KW-0472">Membrane</keyword>
<keyword evidence="1" id="KW-1133">Transmembrane helix</keyword>
<protein>
    <submittedName>
        <fullName evidence="2">Uncharacterized protein</fullName>
    </submittedName>
</protein>
<dbReference type="EMBL" id="JYFW01000027">
    <property type="protein sequence ID" value="KMP16267.1"/>
    <property type="molecule type" value="Genomic_DNA"/>
</dbReference>
<reference evidence="2 3" key="1">
    <citation type="submission" date="2015-02" db="EMBL/GenBank/DDBJ databases">
        <title>Evolution of B. cereus sensu lato: Distribution, horizontal transfer and duplication of chromosomal virulence genes.</title>
        <authorList>
            <person name="Boehm M.-E."/>
            <person name="Huptas C."/>
            <person name="Krey V.M."/>
            <person name="Scherer S."/>
        </authorList>
    </citation>
    <scope>NUCLEOTIDE SEQUENCE [LARGE SCALE GENOMIC DNA]</scope>
    <source>
        <strain evidence="2 3">#17</strain>
    </source>
</reference>
<dbReference type="AlphaFoldDB" id="A0A9Q5QIG6"/>
<evidence type="ECO:0000256" key="1">
    <source>
        <dbReference type="SAM" id="Phobius"/>
    </source>
</evidence>
<proteinExistence type="predicted"/>
<dbReference type="Proteomes" id="UP000036243">
    <property type="component" value="Unassembled WGS sequence"/>
</dbReference>
<comment type="caution">
    <text evidence="2">The sequence shown here is derived from an EMBL/GenBank/DDBJ whole genome shotgun (WGS) entry which is preliminary data.</text>
</comment>
<keyword evidence="1" id="KW-0812">Transmembrane</keyword>
<organism evidence="2 3">
    <name type="scientific">Bacillus cereus</name>
    <dbReference type="NCBI Taxonomy" id="1396"/>
    <lineage>
        <taxon>Bacteria</taxon>
        <taxon>Bacillati</taxon>
        <taxon>Bacillota</taxon>
        <taxon>Bacilli</taxon>
        <taxon>Bacillales</taxon>
        <taxon>Bacillaceae</taxon>
        <taxon>Bacillus</taxon>
        <taxon>Bacillus cereus group</taxon>
    </lineage>
</organism>
<name>A0A9Q5QIG6_BACCE</name>
<feature type="transmembrane region" description="Helical" evidence="1">
    <location>
        <begin position="12"/>
        <end position="30"/>
    </location>
</feature>
<accession>A0A9Q5QIG6</accession>
<evidence type="ECO:0000313" key="2">
    <source>
        <dbReference type="EMBL" id="KMP16267.1"/>
    </source>
</evidence>
<sequence length="56" mass="7017">MKNMNVIFRQRYFCYFPPFSAKVVIYFRIYKIGRPFIEYNRFVSIDENPSFKQIFF</sequence>